<evidence type="ECO:0000256" key="8">
    <source>
        <dbReference type="SAM" id="MobiDB-lite"/>
    </source>
</evidence>
<comment type="caution">
    <text evidence="9">The sequence shown here is derived from an EMBL/GenBank/DDBJ whole genome shotgun (WGS) entry which is preliminary data.</text>
</comment>
<evidence type="ECO:0000256" key="7">
    <source>
        <dbReference type="HAMAP-Rule" id="MF_00631"/>
    </source>
</evidence>
<comment type="subcellular location">
    <subcellularLocation>
        <location evidence="7">Cell membrane</location>
        <topology evidence="7">Multi-pass membrane protein</topology>
    </subcellularLocation>
</comment>
<evidence type="ECO:0000313" key="9">
    <source>
        <dbReference type="EMBL" id="MCH6472283.1"/>
    </source>
</evidence>
<comment type="function">
    <text evidence="7">Involved in cell division.</text>
</comment>
<dbReference type="RefSeq" id="WP_241056180.1">
    <property type="nucleotide sequence ID" value="NZ_JAKZBV010000001.1"/>
</dbReference>
<gene>
    <name evidence="7" type="primary">crgA</name>
    <name evidence="9" type="ORF">L0M17_20340</name>
</gene>
<feature type="compositionally biased region" description="Basic and acidic residues" evidence="8">
    <location>
        <begin position="54"/>
        <end position="64"/>
    </location>
</feature>
<feature type="compositionally biased region" description="Low complexity" evidence="8">
    <location>
        <begin position="42"/>
        <end position="53"/>
    </location>
</feature>
<reference evidence="9 10" key="1">
    <citation type="submission" date="2022-03" db="EMBL/GenBank/DDBJ databases">
        <title>Sinomonas sp. isolated from a soil.</title>
        <authorList>
            <person name="Han J."/>
            <person name="Kim D.-U."/>
        </authorList>
    </citation>
    <scope>NUCLEOTIDE SEQUENCE [LARGE SCALE GENOMIC DNA]</scope>
    <source>
        <strain evidence="9 10">5-5</strain>
    </source>
</reference>
<dbReference type="Pfam" id="PF06781">
    <property type="entry name" value="CrgA"/>
    <property type="match status" value="1"/>
</dbReference>
<evidence type="ECO:0000256" key="2">
    <source>
        <dbReference type="ARBA" id="ARBA00022618"/>
    </source>
</evidence>
<keyword evidence="1 7" id="KW-1003">Cell membrane</keyword>
<keyword evidence="5 7" id="KW-0472">Membrane</keyword>
<evidence type="ECO:0000256" key="5">
    <source>
        <dbReference type="ARBA" id="ARBA00023136"/>
    </source>
</evidence>
<keyword evidence="2 7" id="KW-0132">Cell division</keyword>
<keyword evidence="6 7" id="KW-0131">Cell cycle</keyword>
<evidence type="ECO:0000313" key="10">
    <source>
        <dbReference type="Proteomes" id="UP001202922"/>
    </source>
</evidence>
<feature type="region of interest" description="Disordered" evidence="8">
    <location>
        <begin position="1"/>
        <end position="84"/>
    </location>
</feature>
<feature type="transmembrane region" description="Helical" evidence="7">
    <location>
        <begin position="120"/>
        <end position="139"/>
    </location>
</feature>
<accession>A0ABS9U6F7</accession>
<dbReference type="Proteomes" id="UP001202922">
    <property type="component" value="Unassembled WGS sequence"/>
</dbReference>
<dbReference type="InterPro" id="IPR009619">
    <property type="entry name" value="CrgA"/>
</dbReference>
<feature type="transmembrane region" description="Helical" evidence="7">
    <location>
        <begin position="86"/>
        <end position="108"/>
    </location>
</feature>
<keyword evidence="4 7" id="KW-1133">Transmembrane helix</keyword>
<dbReference type="GO" id="GO:0051301">
    <property type="term" value="P:cell division"/>
    <property type="evidence" value="ECO:0007669"/>
    <property type="project" value="UniProtKB-KW"/>
</dbReference>
<evidence type="ECO:0000256" key="6">
    <source>
        <dbReference type="ARBA" id="ARBA00023306"/>
    </source>
</evidence>
<dbReference type="HAMAP" id="MF_00631">
    <property type="entry name" value="CrgA"/>
    <property type="match status" value="1"/>
</dbReference>
<keyword evidence="10" id="KW-1185">Reference proteome</keyword>
<sequence length="141" mass="15175">MPESTEKPEQAGSTPKDLPPQAVAPSVTGSAGKPGKAPSGTAASNKPASSKPASKPDAKNDVRKPKAKKRKKRRPPRTAGGPTPQWYKYLMFTLMVVGLLWIIVFYVTQGLFPVPAFGNWNILIGFGIAIAGFLMTLRWRG</sequence>
<protein>
    <recommendedName>
        <fullName evidence="7">Cell division protein CrgA</fullName>
    </recommendedName>
</protein>
<organism evidence="9 10">
    <name type="scientific">Sinomonas terrae</name>
    <dbReference type="NCBI Taxonomy" id="2908838"/>
    <lineage>
        <taxon>Bacteria</taxon>
        <taxon>Bacillati</taxon>
        <taxon>Actinomycetota</taxon>
        <taxon>Actinomycetes</taxon>
        <taxon>Micrococcales</taxon>
        <taxon>Micrococcaceae</taxon>
        <taxon>Sinomonas</taxon>
    </lineage>
</organism>
<feature type="compositionally biased region" description="Basic residues" evidence="8">
    <location>
        <begin position="65"/>
        <end position="76"/>
    </location>
</feature>
<keyword evidence="3 7" id="KW-0812">Transmembrane</keyword>
<dbReference type="EMBL" id="JAKZBV010000001">
    <property type="protein sequence ID" value="MCH6472283.1"/>
    <property type="molecule type" value="Genomic_DNA"/>
</dbReference>
<evidence type="ECO:0000256" key="1">
    <source>
        <dbReference type="ARBA" id="ARBA00022475"/>
    </source>
</evidence>
<evidence type="ECO:0000256" key="3">
    <source>
        <dbReference type="ARBA" id="ARBA00022692"/>
    </source>
</evidence>
<comment type="similarity">
    <text evidence="7">Belongs to the CrgA family.</text>
</comment>
<name>A0ABS9U6F7_9MICC</name>
<proteinExistence type="inferred from homology"/>
<evidence type="ECO:0000256" key="4">
    <source>
        <dbReference type="ARBA" id="ARBA00022989"/>
    </source>
</evidence>